<feature type="transmembrane region" description="Helical" evidence="1">
    <location>
        <begin position="91"/>
        <end position="110"/>
    </location>
</feature>
<dbReference type="Proteomes" id="UP000232133">
    <property type="component" value="Chromosome"/>
</dbReference>
<dbReference type="RefSeq" id="WP_100815709.1">
    <property type="nucleotide sequence ID" value="NZ_CP017803.1"/>
</dbReference>
<keyword evidence="2" id="KW-0378">Hydrolase</keyword>
<dbReference type="GeneID" id="35119221"/>
<gene>
    <name evidence="2" type="ORF">BK798_07540</name>
</gene>
<evidence type="ECO:0000313" key="2">
    <source>
        <dbReference type="EMBL" id="ATZ60285.1"/>
    </source>
</evidence>
<dbReference type="GO" id="GO:0016787">
    <property type="term" value="F:hydrolase activity"/>
    <property type="evidence" value="ECO:0007669"/>
    <property type="project" value="UniProtKB-KW"/>
</dbReference>
<dbReference type="EMBL" id="CP017803">
    <property type="protein sequence ID" value="ATZ60285.1"/>
    <property type="molecule type" value="Genomic_DNA"/>
</dbReference>
<keyword evidence="1" id="KW-0472">Membrane</keyword>
<feature type="transmembrane region" description="Helical" evidence="1">
    <location>
        <begin position="204"/>
        <end position="232"/>
    </location>
</feature>
<keyword evidence="1" id="KW-1133">Transmembrane helix</keyword>
<dbReference type="InterPro" id="IPR007404">
    <property type="entry name" value="YdjM-like"/>
</dbReference>
<name>A0A2H4U837_METSM</name>
<feature type="transmembrane region" description="Helical" evidence="1">
    <location>
        <begin position="116"/>
        <end position="138"/>
    </location>
</feature>
<evidence type="ECO:0000313" key="3">
    <source>
        <dbReference type="Proteomes" id="UP000232133"/>
    </source>
</evidence>
<protein>
    <submittedName>
        <fullName evidence="2">Hydrolase</fullName>
    </submittedName>
</protein>
<accession>A0A2H4U837</accession>
<organism evidence="2 3">
    <name type="scientific">Methanobrevibacter smithii</name>
    <dbReference type="NCBI Taxonomy" id="2173"/>
    <lineage>
        <taxon>Archaea</taxon>
        <taxon>Methanobacteriati</taxon>
        <taxon>Methanobacteriota</taxon>
        <taxon>Methanomada group</taxon>
        <taxon>Methanobacteria</taxon>
        <taxon>Methanobacteriales</taxon>
        <taxon>Methanobacteriaceae</taxon>
        <taxon>Methanobrevibacter</taxon>
    </lineage>
</organism>
<keyword evidence="1" id="KW-0812">Transmembrane</keyword>
<dbReference type="Pfam" id="PF04307">
    <property type="entry name" value="YdjM"/>
    <property type="match status" value="1"/>
</dbReference>
<feature type="transmembrane region" description="Helical" evidence="1">
    <location>
        <begin position="6"/>
        <end position="34"/>
    </location>
</feature>
<evidence type="ECO:0000256" key="1">
    <source>
        <dbReference type="SAM" id="Phobius"/>
    </source>
</evidence>
<feature type="transmembrane region" description="Helical" evidence="1">
    <location>
        <begin position="46"/>
        <end position="62"/>
    </location>
</feature>
<feature type="transmembrane region" description="Helical" evidence="1">
    <location>
        <begin position="145"/>
        <end position="165"/>
    </location>
</feature>
<dbReference type="AlphaFoldDB" id="A0A2H4U837"/>
<sequence length="238" mass="27185">MSSYKGHTIFALVLALMFFNNPLIIALSVIGANIPDFDHKFKKDNVYKMIILGLIVFISLYILKLPYYLGLIIVFLGTVFYFSQHRSFTHSIFGVITLTATVSLILIWAYEILMDITIIPTSYLFMAILIALLSFLFLNKKLLLIFLPLFFISLFLFGTLTVNYVEIAVGLFLGLLSHIVLDSFSPSGIKLFAPLSSKKSHKQFGTLSIVLLLILAIYLRRFEIIMLMQYFFPNIYFS</sequence>
<reference evidence="2 3" key="1">
    <citation type="submission" date="2016-10" db="EMBL/GenBank/DDBJ databases">
        <authorList>
            <person name="Varghese N."/>
        </authorList>
    </citation>
    <scope>NUCLEOTIDE SEQUENCE [LARGE SCALE GENOMIC DNA]</scope>
    <source>
        <strain evidence="2 3">KB11</strain>
    </source>
</reference>
<proteinExistence type="predicted"/>